<reference evidence="2 3" key="1">
    <citation type="submission" date="2023-12" db="EMBL/GenBank/DDBJ databases">
        <title>Description of new species of Mycobacterium terrae complex isolated from sewage at the Sao Paulo Zoological Park Foundation in Brazil.</title>
        <authorList>
            <person name="Romagnoli C.L."/>
            <person name="Conceicao E.C."/>
            <person name="Machado E."/>
            <person name="Barreto L.B.P.F."/>
            <person name="Sharma A."/>
            <person name="Silva N.M."/>
            <person name="Marques L.E."/>
            <person name="Juliana M.A."/>
            <person name="Lourenco M.C.S."/>
            <person name="Digiampietri L.A."/>
            <person name="Suffys P.N."/>
            <person name="Viana-Niero C."/>
        </authorList>
    </citation>
    <scope>NUCLEOTIDE SEQUENCE [LARGE SCALE GENOMIC DNA]</scope>
    <source>
        <strain evidence="2 3">MYC340</strain>
    </source>
</reference>
<dbReference type="EMBL" id="JAYJJU010000025">
    <property type="protein sequence ID" value="MEB3033986.1"/>
    <property type="molecule type" value="Genomic_DNA"/>
</dbReference>
<gene>
    <name evidence="2" type="ORF">KV113_20835</name>
</gene>
<dbReference type="Proteomes" id="UP001298593">
    <property type="component" value="Unassembled WGS sequence"/>
</dbReference>
<keyword evidence="1" id="KW-0732">Signal</keyword>
<feature type="chain" id="PRO_5047534687" evidence="1">
    <location>
        <begin position="31"/>
        <end position="160"/>
    </location>
</feature>
<proteinExistence type="predicted"/>
<accession>A0ABU5Y403</accession>
<protein>
    <submittedName>
        <fullName evidence="2">Uncharacterized protein</fullName>
    </submittedName>
</protein>
<sequence>MSTLQRRCAAALIGVAVGSPLIATMTSALAAADPDQLENLELLGYGPPPSQLGTDTFSGVVKDMTNPTAGDAGAIGTWTQTDENLGWLFIGTSSDSYHEYVNGSDTGDIINIYENSEAGGGTALWSNTLTETLSSSGNVIGMEDVVGLFGQEYTLFDFGA</sequence>
<organism evidence="2 3">
    <name type="scientific">[Mycobacterium] nativiensis</name>
    <dbReference type="NCBI Taxonomy" id="2855503"/>
    <lineage>
        <taxon>Bacteria</taxon>
        <taxon>Bacillati</taxon>
        <taxon>Actinomycetota</taxon>
        <taxon>Actinomycetes</taxon>
        <taxon>Mycobacteriales</taxon>
        <taxon>Mycobacteriaceae</taxon>
        <taxon>Mycolicibacter</taxon>
    </lineage>
</organism>
<feature type="signal peptide" evidence="1">
    <location>
        <begin position="1"/>
        <end position="30"/>
    </location>
</feature>
<evidence type="ECO:0000313" key="3">
    <source>
        <dbReference type="Proteomes" id="UP001298593"/>
    </source>
</evidence>
<comment type="caution">
    <text evidence="2">The sequence shown here is derived from an EMBL/GenBank/DDBJ whole genome shotgun (WGS) entry which is preliminary data.</text>
</comment>
<keyword evidence="3" id="KW-1185">Reference proteome</keyword>
<evidence type="ECO:0000313" key="2">
    <source>
        <dbReference type="EMBL" id="MEB3033986.1"/>
    </source>
</evidence>
<name>A0ABU5Y403_9MYCO</name>
<dbReference type="RefSeq" id="WP_224972811.1">
    <property type="nucleotide sequence ID" value="NZ_JAYJJU010000025.1"/>
</dbReference>
<evidence type="ECO:0000256" key="1">
    <source>
        <dbReference type="SAM" id="SignalP"/>
    </source>
</evidence>